<evidence type="ECO:0000259" key="4">
    <source>
        <dbReference type="Pfam" id="PF10348"/>
    </source>
</evidence>
<proteinExistence type="predicted"/>
<evidence type="ECO:0008006" key="8">
    <source>
        <dbReference type="Google" id="ProtNLM"/>
    </source>
</evidence>
<dbReference type="Pfam" id="PF10355">
    <property type="entry name" value="Ytp1"/>
    <property type="match status" value="1"/>
</dbReference>
<sequence>MRIVITTTLLALAAALTTASPTPSPHEGHHGYPGPAFNSSVVHSNVTRPSGAQGTSPSEHTHSHGHGGTPLLVLNETQVLQGHAPDPLSYIAWDLYGERQGFKSGHGDDAFDIVVYTGKSHGWLMIWHILFMTGAFFIALPASIVLRSSKHPFQPIAHGVFVTLSLLGWATAASYKKAVPDLYQGSSHSPLSILLVLATIGISALEYVPKLIIFSRRFFAHVQRIAERGGSVSKTDLSEAWKIGRGDKGQIAIGEYERVGLVEEHDAEAEEEHDQPKEVLFEAAGWSNEPEQQQLPSPSGSGSSSPRRHHAHPPHPIHHPHQPVRGHSRKLSYQSDYSDASTLHNPSPTGTSPIGGSLEHIREEDGDVDAELQRELEQRREEEGGRPAPRGFFAKVWRFLWTSTTTMHFVWERLVVVLAYSMWVSGSVVYTGICREYYSNGCLAHLIKGSIFFLYGLLTFARYLGAYSDQGWAWNRLPAISSRLGATNDKRKKNPPSAELIESSVIFVYGATNTWMERFGAAPGSPYTAKQIQHISIAVMYFFGGAIGIALELGWLSLGPAKNKEAKRRWHHEERGEEMMDVQPYRSSYNPFAALCIGVTGIAMAAHHQTYLFQVQIHVLWGTLLAAYTVARCLTYFFLWLNPPRSTTPSRPPTEALASFLLTAGGLAFISSTEQIGFWAMRTGRDDMMMFANVIVALTFFCFTWMFGCLALKSWAVANAKRNGISVDDEGEERPHRSSFAYRHREEYELGPYGGKLRMKRHGAHA</sequence>
<name>A0A0C3M7F1_9AGAM</name>
<feature type="compositionally biased region" description="Basic residues" evidence="1">
    <location>
        <begin position="306"/>
        <end position="330"/>
    </location>
</feature>
<feature type="compositionally biased region" description="Polar residues" evidence="1">
    <location>
        <begin position="331"/>
        <end position="354"/>
    </location>
</feature>
<organism evidence="6 7">
    <name type="scientific">Tulasnella calospora MUT 4182</name>
    <dbReference type="NCBI Taxonomy" id="1051891"/>
    <lineage>
        <taxon>Eukaryota</taxon>
        <taxon>Fungi</taxon>
        <taxon>Dikarya</taxon>
        <taxon>Basidiomycota</taxon>
        <taxon>Agaricomycotina</taxon>
        <taxon>Agaricomycetes</taxon>
        <taxon>Cantharellales</taxon>
        <taxon>Tulasnellaceae</taxon>
        <taxon>Tulasnella</taxon>
    </lineage>
</organism>
<feature type="region of interest" description="Disordered" evidence="1">
    <location>
        <begin position="19"/>
        <end position="68"/>
    </location>
</feature>
<feature type="compositionally biased region" description="Polar residues" evidence="1">
    <location>
        <begin position="37"/>
        <end position="53"/>
    </location>
</feature>
<feature type="compositionally biased region" description="Low complexity" evidence="1">
    <location>
        <begin position="296"/>
        <end position="305"/>
    </location>
</feature>
<feature type="transmembrane region" description="Helical" evidence="2">
    <location>
        <begin position="125"/>
        <end position="144"/>
    </location>
</feature>
<feature type="transmembrane region" description="Helical" evidence="2">
    <location>
        <begin position="535"/>
        <end position="558"/>
    </location>
</feature>
<evidence type="ECO:0000256" key="1">
    <source>
        <dbReference type="SAM" id="MobiDB-lite"/>
    </source>
</evidence>
<feature type="transmembrane region" description="Helical" evidence="2">
    <location>
        <begin position="156"/>
        <end position="175"/>
    </location>
</feature>
<feature type="signal peptide" evidence="3">
    <location>
        <begin position="1"/>
        <end position="19"/>
    </location>
</feature>
<evidence type="ECO:0000313" key="7">
    <source>
        <dbReference type="Proteomes" id="UP000054248"/>
    </source>
</evidence>
<keyword evidence="3" id="KW-0732">Signal</keyword>
<dbReference type="PANTHER" id="PTHR31685:SF3">
    <property type="entry name" value="INTEGRAL MEMBRANE PROTEIN (AFU_ORTHOLOGUE AFUA_6G12730)"/>
    <property type="match status" value="1"/>
</dbReference>
<accession>A0A0C3M7F1</accession>
<reference evidence="6 7" key="1">
    <citation type="submission" date="2014-04" db="EMBL/GenBank/DDBJ databases">
        <authorList>
            <consortium name="DOE Joint Genome Institute"/>
            <person name="Kuo A."/>
            <person name="Girlanda M."/>
            <person name="Perotto S."/>
            <person name="Kohler A."/>
            <person name="Nagy L.G."/>
            <person name="Floudas D."/>
            <person name="Copeland A."/>
            <person name="Barry K.W."/>
            <person name="Cichocki N."/>
            <person name="Veneault-Fourrey C."/>
            <person name="LaButti K."/>
            <person name="Lindquist E.A."/>
            <person name="Lipzen A."/>
            <person name="Lundell T."/>
            <person name="Morin E."/>
            <person name="Murat C."/>
            <person name="Sun H."/>
            <person name="Tunlid A."/>
            <person name="Henrissat B."/>
            <person name="Grigoriev I.V."/>
            <person name="Hibbett D.S."/>
            <person name="Martin F."/>
            <person name="Nordberg H.P."/>
            <person name="Cantor M.N."/>
            <person name="Hua S.X."/>
        </authorList>
    </citation>
    <scope>NUCLEOTIDE SEQUENCE [LARGE SCALE GENOMIC DNA]</scope>
    <source>
        <strain evidence="6 7">MUT 4182</strain>
    </source>
</reference>
<keyword evidence="7" id="KW-1185">Reference proteome</keyword>
<protein>
    <recommendedName>
        <fullName evidence="8">Cytoplasmic protein</fullName>
    </recommendedName>
</protein>
<dbReference type="STRING" id="1051891.A0A0C3M7F1"/>
<evidence type="ECO:0000256" key="3">
    <source>
        <dbReference type="SAM" id="SignalP"/>
    </source>
</evidence>
<keyword evidence="2" id="KW-0812">Transmembrane</keyword>
<feature type="transmembrane region" description="Helical" evidence="2">
    <location>
        <begin position="653"/>
        <end position="670"/>
    </location>
</feature>
<feature type="transmembrane region" description="Helical" evidence="2">
    <location>
        <begin position="589"/>
        <end position="607"/>
    </location>
</feature>
<feature type="region of interest" description="Disordered" evidence="1">
    <location>
        <begin position="288"/>
        <end position="359"/>
    </location>
</feature>
<keyword evidence="2" id="KW-0472">Membrane</keyword>
<feature type="transmembrane region" description="Helical" evidence="2">
    <location>
        <begin position="187"/>
        <end position="208"/>
    </location>
</feature>
<keyword evidence="2" id="KW-1133">Transmembrane helix</keyword>
<dbReference type="InterPro" id="IPR018825">
    <property type="entry name" value="DUF2427"/>
</dbReference>
<dbReference type="OrthoDB" id="4005299at2759"/>
<feature type="chain" id="PRO_5002175862" description="Cytoplasmic protein" evidence="3">
    <location>
        <begin position="20"/>
        <end position="766"/>
    </location>
</feature>
<dbReference type="InterPro" id="IPR018827">
    <property type="entry name" value="YTP1_C"/>
</dbReference>
<feature type="domain" description="Protein YTP1-like C-terminal" evidence="5">
    <location>
        <begin position="420"/>
        <end position="713"/>
    </location>
</feature>
<feature type="transmembrane region" description="Helical" evidence="2">
    <location>
        <begin position="619"/>
        <end position="641"/>
    </location>
</feature>
<dbReference type="AlphaFoldDB" id="A0A0C3M7F1"/>
<evidence type="ECO:0000256" key="2">
    <source>
        <dbReference type="SAM" id="Phobius"/>
    </source>
</evidence>
<dbReference type="HOGENOM" id="CLU_012543_0_0_1"/>
<feature type="transmembrane region" description="Helical" evidence="2">
    <location>
        <begin position="417"/>
        <end position="434"/>
    </location>
</feature>
<feature type="domain" description="DUF2427" evidence="4">
    <location>
        <begin position="117"/>
        <end position="199"/>
    </location>
</feature>
<dbReference type="Pfam" id="PF10348">
    <property type="entry name" value="DUF2427"/>
    <property type="match status" value="1"/>
</dbReference>
<evidence type="ECO:0000313" key="6">
    <source>
        <dbReference type="EMBL" id="KIO29622.1"/>
    </source>
</evidence>
<evidence type="ECO:0000259" key="5">
    <source>
        <dbReference type="Pfam" id="PF10355"/>
    </source>
</evidence>
<gene>
    <name evidence="6" type="ORF">M407DRAFT_21205</name>
</gene>
<feature type="transmembrane region" description="Helical" evidence="2">
    <location>
        <begin position="690"/>
        <end position="712"/>
    </location>
</feature>
<feature type="transmembrane region" description="Helical" evidence="2">
    <location>
        <begin position="446"/>
        <end position="465"/>
    </location>
</feature>
<dbReference type="EMBL" id="KN822980">
    <property type="protein sequence ID" value="KIO29622.1"/>
    <property type="molecule type" value="Genomic_DNA"/>
</dbReference>
<dbReference type="PANTHER" id="PTHR31685">
    <property type="entry name" value="INTEGRAL MEMBRANE PROTEIN (AFU_ORTHOLOGUE AFUA_6G12730)-RELATED"/>
    <property type="match status" value="1"/>
</dbReference>
<reference evidence="7" key="2">
    <citation type="submission" date="2015-01" db="EMBL/GenBank/DDBJ databases">
        <title>Evolutionary Origins and Diversification of the Mycorrhizal Mutualists.</title>
        <authorList>
            <consortium name="DOE Joint Genome Institute"/>
            <consortium name="Mycorrhizal Genomics Consortium"/>
            <person name="Kohler A."/>
            <person name="Kuo A."/>
            <person name="Nagy L.G."/>
            <person name="Floudas D."/>
            <person name="Copeland A."/>
            <person name="Barry K.W."/>
            <person name="Cichocki N."/>
            <person name="Veneault-Fourrey C."/>
            <person name="LaButti K."/>
            <person name="Lindquist E.A."/>
            <person name="Lipzen A."/>
            <person name="Lundell T."/>
            <person name="Morin E."/>
            <person name="Murat C."/>
            <person name="Riley R."/>
            <person name="Ohm R."/>
            <person name="Sun H."/>
            <person name="Tunlid A."/>
            <person name="Henrissat B."/>
            <person name="Grigoriev I.V."/>
            <person name="Hibbett D.S."/>
            <person name="Martin F."/>
        </authorList>
    </citation>
    <scope>NUCLEOTIDE SEQUENCE [LARGE SCALE GENOMIC DNA]</scope>
    <source>
        <strain evidence="7">MUT 4182</strain>
    </source>
</reference>
<dbReference type="Proteomes" id="UP000054248">
    <property type="component" value="Unassembled WGS sequence"/>
</dbReference>